<protein>
    <submittedName>
        <fullName evidence="2">Unannotated protein</fullName>
    </submittedName>
</protein>
<gene>
    <name evidence="2" type="ORF">UFOPK3674_00934</name>
</gene>
<dbReference type="Pfam" id="PF12680">
    <property type="entry name" value="SnoaL_2"/>
    <property type="match status" value="1"/>
</dbReference>
<dbReference type="EMBL" id="CAFBMX010000004">
    <property type="protein sequence ID" value="CAB4927360.1"/>
    <property type="molecule type" value="Genomic_DNA"/>
</dbReference>
<dbReference type="InterPro" id="IPR037401">
    <property type="entry name" value="SnoaL-like"/>
</dbReference>
<dbReference type="SUPFAM" id="SSF54427">
    <property type="entry name" value="NTF2-like"/>
    <property type="match status" value="1"/>
</dbReference>
<reference evidence="2" key="1">
    <citation type="submission" date="2020-05" db="EMBL/GenBank/DDBJ databases">
        <authorList>
            <person name="Chiriac C."/>
            <person name="Salcher M."/>
            <person name="Ghai R."/>
            <person name="Kavagutti S V."/>
        </authorList>
    </citation>
    <scope>NUCLEOTIDE SEQUENCE</scope>
</reference>
<organism evidence="2">
    <name type="scientific">freshwater metagenome</name>
    <dbReference type="NCBI Taxonomy" id="449393"/>
    <lineage>
        <taxon>unclassified sequences</taxon>
        <taxon>metagenomes</taxon>
        <taxon>ecological metagenomes</taxon>
    </lineage>
</organism>
<proteinExistence type="predicted"/>
<dbReference type="Gene3D" id="3.10.450.50">
    <property type="match status" value="1"/>
</dbReference>
<sequence>MGKHEEHDALAERMFGAIMAGDIDTVLACYSDDAVMRINVAPGDMGPADIAGMVQMVSEKIPDFTYSDIRRVTTDDGFVEQHLVTGTGLTGQPFSFEVCAVAKVVDGRVAVLEEYADSAAMAPMGLF</sequence>
<dbReference type="InterPro" id="IPR032710">
    <property type="entry name" value="NTF2-like_dom_sf"/>
</dbReference>
<feature type="domain" description="SnoaL-like" evidence="1">
    <location>
        <begin position="11"/>
        <end position="110"/>
    </location>
</feature>
<accession>A0A6J7I9H4</accession>
<evidence type="ECO:0000259" key="1">
    <source>
        <dbReference type="Pfam" id="PF12680"/>
    </source>
</evidence>
<name>A0A6J7I9H4_9ZZZZ</name>
<dbReference type="AlphaFoldDB" id="A0A6J7I9H4"/>
<evidence type="ECO:0000313" key="2">
    <source>
        <dbReference type="EMBL" id="CAB4927360.1"/>
    </source>
</evidence>